<dbReference type="EMBL" id="GBXM01076688">
    <property type="protein sequence ID" value="JAH31889.1"/>
    <property type="molecule type" value="Transcribed_RNA"/>
</dbReference>
<name>A0A0E9RRY6_ANGAN</name>
<evidence type="ECO:0000313" key="1">
    <source>
        <dbReference type="EMBL" id="JAH31889.1"/>
    </source>
</evidence>
<reference evidence="1" key="2">
    <citation type="journal article" date="2015" name="Fish Shellfish Immunol.">
        <title>Early steps in the European eel (Anguilla anguilla)-Vibrio vulnificus interaction in the gills: Role of the RtxA13 toxin.</title>
        <authorList>
            <person name="Callol A."/>
            <person name="Pajuelo D."/>
            <person name="Ebbesson L."/>
            <person name="Teles M."/>
            <person name="MacKenzie S."/>
            <person name="Amaro C."/>
        </authorList>
    </citation>
    <scope>NUCLEOTIDE SEQUENCE</scope>
</reference>
<protein>
    <submittedName>
        <fullName evidence="1">Uncharacterized protein</fullName>
    </submittedName>
</protein>
<sequence>MQCFTTAHYCEHGLLFKNQSRNLPVMSITSVDVLIFFKKGPLQSLHTGSHYNGADRRHNNHVVKAPNAIVSPAILKQWAHLKNTAHLTWNVWSH</sequence>
<dbReference type="AlphaFoldDB" id="A0A0E9RRY6"/>
<proteinExistence type="predicted"/>
<reference evidence="1" key="1">
    <citation type="submission" date="2014-11" db="EMBL/GenBank/DDBJ databases">
        <authorList>
            <person name="Amaro Gonzalez C."/>
        </authorList>
    </citation>
    <scope>NUCLEOTIDE SEQUENCE</scope>
</reference>
<organism evidence="1">
    <name type="scientific">Anguilla anguilla</name>
    <name type="common">European freshwater eel</name>
    <name type="synonym">Muraena anguilla</name>
    <dbReference type="NCBI Taxonomy" id="7936"/>
    <lineage>
        <taxon>Eukaryota</taxon>
        <taxon>Metazoa</taxon>
        <taxon>Chordata</taxon>
        <taxon>Craniata</taxon>
        <taxon>Vertebrata</taxon>
        <taxon>Euteleostomi</taxon>
        <taxon>Actinopterygii</taxon>
        <taxon>Neopterygii</taxon>
        <taxon>Teleostei</taxon>
        <taxon>Anguilliformes</taxon>
        <taxon>Anguillidae</taxon>
        <taxon>Anguilla</taxon>
    </lineage>
</organism>
<accession>A0A0E9RRY6</accession>